<accession>A0ABR4FP31</accession>
<proteinExistence type="predicted"/>
<protein>
    <submittedName>
        <fullName evidence="1">Uncharacterized protein</fullName>
    </submittedName>
</protein>
<dbReference type="Proteomes" id="UP001610563">
    <property type="component" value="Unassembled WGS sequence"/>
</dbReference>
<reference evidence="1 2" key="1">
    <citation type="submission" date="2024-07" db="EMBL/GenBank/DDBJ databases">
        <title>Section-level genome sequencing and comparative genomics of Aspergillus sections Usti and Cavernicolus.</title>
        <authorList>
            <consortium name="Lawrence Berkeley National Laboratory"/>
            <person name="Nybo J.L."/>
            <person name="Vesth T.C."/>
            <person name="Theobald S."/>
            <person name="Frisvad J.C."/>
            <person name="Larsen T.O."/>
            <person name="Kjaerboelling I."/>
            <person name="Rothschild-Mancinelli K."/>
            <person name="Lyhne E.K."/>
            <person name="Kogle M.E."/>
            <person name="Barry K."/>
            <person name="Clum A."/>
            <person name="Na H."/>
            <person name="Ledsgaard L."/>
            <person name="Lin J."/>
            <person name="Lipzen A."/>
            <person name="Kuo A."/>
            <person name="Riley R."/>
            <person name="Mondo S."/>
            <person name="Labutti K."/>
            <person name="Haridas S."/>
            <person name="Pangalinan J."/>
            <person name="Salamov A.A."/>
            <person name="Simmons B.A."/>
            <person name="Magnuson J.K."/>
            <person name="Chen J."/>
            <person name="Drula E."/>
            <person name="Henrissat B."/>
            <person name="Wiebenga A."/>
            <person name="Lubbers R.J."/>
            <person name="Gomes A.C."/>
            <person name="Makela M.R."/>
            <person name="Stajich J."/>
            <person name="Grigoriev I.V."/>
            <person name="Mortensen U.H."/>
            <person name="De Vries R.P."/>
            <person name="Baker S.E."/>
            <person name="Andersen M.R."/>
        </authorList>
    </citation>
    <scope>NUCLEOTIDE SEQUENCE [LARGE SCALE GENOMIC DNA]</scope>
    <source>
        <strain evidence="1 2">CBS 209.92</strain>
    </source>
</reference>
<name>A0ABR4FP31_9EURO</name>
<sequence length="73" mass="8877">MSSPVLPPELIYDIVSYVTPSWRWARHVRWEHNRDLRIAEEHVRWFLHLRLVDRTFDDLVIDQVLAAVQWLIT</sequence>
<organism evidence="1 2">
    <name type="scientific">Aspergillus keveii</name>
    <dbReference type="NCBI Taxonomy" id="714993"/>
    <lineage>
        <taxon>Eukaryota</taxon>
        <taxon>Fungi</taxon>
        <taxon>Dikarya</taxon>
        <taxon>Ascomycota</taxon>
        <taxon>Pezizomycotina</taxon>
        <taxon>Eurotiomycetes</taxon>
        <taxon>Eurotiomycetidae</taxon>
        <taxon>Eurotiales</taxon>
        <taxon>Aspergillaceae</taxon>
        <taxon>Aspergillus</taxon>
        <taxon>Aspergillus subgen. Nidulantes</taxon>
    </lineage>
</organism>
<dbReference type="EMBL" id="JBFTWV010000159">
    <property type="protein sequence ID" value="KAL2785011.1"/>
    <property type="molecule type" value="Genomic_DNA"/>
</dbReference>
<evidence type="ECO:0000313" key="2">
    <source>
        <dbReference type="Proteomes" id="UP001610563"/>
    </source>
</evidence>
<gene>
    <name evidence="1" type="ORF">BJX66DRAFT_343514</name>
</gene>
<comment type="caution">
    <text evidence="1">The sequence shown here is derived from an EMBL/GenBank/DDBJ whole genome shotgun (WGS) entry which is preliminary data.</text>
</comment>
<evidence type="ECO:0000313" key="1">
    <source>
        <dbReference type="EMBL" id="KAL2785011.1"/>
    </source>
</evidence>
<keyword evidence="2" id="KW-1185">Reference proteome</keyword>